<name>A0A1I7WED5_HETBA</name>
<evidence type="ECO:0000313" key="2">
    <source>
        <dbReference type="WBParaSite" id="Hba_03275"/>
    </source>
</evidence>
<keyword evidence="1" id="KW-1185">Reference proteome</keyword>
<organism evidence="1 2">
    <name type="scientific">Heterorhabditis bacteriophora</name>
    <name type="common">Entomopathogenic nematode worm</name>
    <dbReference type="NCBI Taxonomy" id="37862"/>
    <lineage>
        <taxon>Eukaryota</taxon>
        <taxon>Metazoa</taxon>
        <taxon>Ecdysozoa</taxon>
        <taxon>Nematoda</taxon>
        <taxon>Chromadorea</taxon>
        <taxon>Rhabditida</taxon>
        <taxon>Rhabditina</taxon>
        <taxon>Rhabditomorpha</taxon>
        <taxon>Strongyloidea</taxon>
        <taxon>Heterorhabditidae</taxon>
        <taxon>Heterorhabditis</taxon>
    </lineage>
</organism>
<dbReference type="WBParaSite" id="Hba_03275">
    <property type="protein sequence ID" value="Hba_03275"/>
    <property type="gene ID" value="Hba_03275"/>
</dbReference>
<sequence length="69" mass="7930">MYNKWLMKQEYELEKINSVQNCCSAANRGRGCHLQLIKILWVTGKTKCNSPSGIRRGLEMVVGIHYIMS</sequence>
<protein>
    <submittedName>
        <fullName evidence="2">Uncharacterized protein</fullName>
    </submittedName>
</protein>
<proteinExistence type="predicted"/>
<dbReference type="AlphaFoldDB" id="A0A1I7WED5"/>
<evidence type="ECO:0000313" key="1">
    <source>
        <dbReference type="Proteomes" id="UP000095283"/>
    </source>
</evidence>
<accession>A0A1I7WED5</accession>
<reference evidence="2" key="1">
    <citation type="submission" date="2016-11" db="UniProtKB">
        <authorList>
            <consortium name="WormBaseParasite"/>
        </authorList>
    </citation>
    <scope>IDENTIFICATION</scope>
</reference>
<dbReference type="Proteomes" id="UP000095283">
    <property type="component" value="Unplaced"/>
</dbReference>